<evidence type="ECO:0000313" key="3">
    <source>
        <dbReference type="EMBL" id="MBP1965600.1"/>
    </source>
</evidence>
<dbReference type="EMBL" id="JAGGKV010000015">
    <property type="protein sequence ID" value="MBP1965600.1"/>
    <property type="molecule type" value="Genomic_DNA"/>
</dbReference>
<gene>
    <name evidence="3" type="ORF">J2Z65_004845</name>
</gene>
<dbReference type="Proteomes" id="UP001519344">
    <property type="component" value="Unassembled WGS sequence"/>
</dbReference>
<dbReference type="PANTHER" id="PTHR30272">
    <property type="entry name" value="3-HYDROXYACYL-[ACYL-CARRIER-PROTEIN] DEHYDRATASE"/>
    <property type="match status" value="1"/>
</dbReference>
<sequence length="155" mass="17466">MSVLEKQQMDVLNRPPHQILKQSPPFLFIDRVIRLEGNTIECVKNVAYNEPYFAGHFPGEPIVPGVLMIEMAAQASMLLSIALEDSVSTESRIGYLVRTQDFRFINPSRPGDTLHIIVEMKEKLGNYHTTKVRIINGNTQAKVAKGELIFFLPEG</sequence>
<keyword evidence="4" id="KW-1185">Reference proteome</keyword>
<reference evidence="3 4" key="1">
    <citation type="submission" date="2021-03" db="EMBL/GenBank/DDBJ databases">
        <title>Genomic Encyclopedia of Type Strains, Phase IV (KMG-IV): sequencing the most valuable type-strain genomes for metagenomic binning, comparative biology and taxonomic classification.</title>
        <authorList>
            <person name="Goeker M."/>
        </authorList>
    </citation>
    <scope>NUCLEOTIDE SEQUENCE [LARGE SCALE GENOMIC DNA]</scope>
    <source>
        <strain evidence="3 4">DSM 24950</strain>
    </source>
</reference>
<evidence type="ECO:0000256" key="1">
    <source>
        <dbReference type="ARBA" id="ARBA00009174"/>
    </source>
</evidence>
<evidence type="ECO:0000256" key="2">
    <source>
        <dbReference type="ARBA" id="ARBA00023239"/>
    </source>
</evidence>
<dbReference type="CDD" id="cd01288">
    <property type="entry name" value="FabZ"/>
    <property type="match status" value="1"/>
</dbReference>
<accession>A0ABS4I4E7</accession>
<proteinExistence type="inferred from homology"/>
<organism evidence="3 4">
    <name type="scientific">Paenibacillus aceris</name>
    <dbReference type="NCBI Taxonomy" id="869555"/>
    <lineage>
        <taxon>Bacteria</taxon>
        <taxon>Bacillati</taxon>
        <taxon>Bacillota</taxon>
        <taxon>Bacilli</taxon>
        <taxon>Bacillales</taxon>
        <taxon>Paenibacillaceae</taxon>
        <taxon>Paenibacillus</taxon>
    </lineage>
</organism>
<name>A0ABS4I4E7_9BACL</name>
<dbReference type="RefSeq" id="WP_205300991.1">
    <property type="nucleotide sequence ID" value="NZ_JAAOZR010000023.1"/>
</dbReference>
<dbReference type="Pfam" id="PF07977">
    <property type="entry name" value="FabA"/>
    <property type="match status" value="1"/>
</dbReference>
<protein>
    <submittedName>
        <fullName evidence="3">3-hydroxymyristoyl/3-hydroxydecanoyl-(Acyl carrier protein) dehydratase</fullName>
    </submittedName>
</protein>
<dbReference type="PANTHER" id="PTHR30272:SF1">
    <property type="entry name" value="3-HYDROXYACYL-[ACYL-CARRIER-PROTEIN] DEHYDRATASE"/>
    <property type="match status" value="1"/>
</dbReference>
<dbReference type="SUPFAM" id="SSF54637">
    <property type="entry name" value="Thioesterase/thiol ester dehydrase-isomerase"/>
    <property type="match status" value="1"/>
</dbReference>
<comment type="similarity">
    <text evidence="1">Belongs to the thioester dehydratase family. FabZ subfamily.</text>
</comment>
<dbReference type="InterPro" id="IPR029069">
    <property type="entry name" value="HotDog_dom_sf"/>
</dbReference>
<dbReference type="Gene3D" id="3.10.129.10">
    <property type="entry name" value="Hotdog Thioesterase"/>
    <property type="match status" value="1"/>
</dbReference>
<comment type="caution">
    <text evidence="3">The sequence shown here is derived from an EMBL/GenBank/DDBJ whole genome shotgun (WGS) entry which is preliminary data.</text>
</comment>
<keyword evidence="2" id="KW-0456">Lyase</keyword>
<evidence type="ECO:0000313" key="4">
    <source>
        <dbReference type="Proteomes" id="UP001519344"/>
    </source>
</evidence>
<dbReference type="InterPro" id="IPR013114">
    <property type="entry name" value="FabA_FabZ"/>
</dbReference>